<evidence type="ECO:0000313" key="1">
    <source>
        <dbReference type="EMBL" id="QKF93558.1"/>
    </source>
</evidence>
<reference evidence="1 2" key="1">
    <citation type="submission" date="2020-04" db="EMBL/GenBank/DDBJ databases">
        <title>Advantages and limits of metagenomic assembly and binning of a giant virus.</title>
        <authorList>
            <person name="Schulz F."/>
            <person name="Andreani J."/>
            <person name="Francis R."/>
            <person name="Boudjemaa H."/>
            <person name="Bou Khalil J.Y."/>
            <person name="Lee J."/>
            <person name="La Scola B."/>
            <person name="Woyke T."/>
        </authorList>
    </citation>
    <scope>NUCLEOTIDE SEQUENCE [LARGE SCALE GENOMIC DNA]</scope>
    <source>
        <strain evidence="1 2">FV1/VV64</strain>
    </source>
</reference>
<dbReference type="Proteomes" id="UP001162001">
    <property type="component" value="Segment"/>
</dbReference>
<name>A0A7D3R161_9VIRU</name>
<accession>A0A7D3R161</accession>
<organism evidence="1 2">
    <name type="scientific">Fadolivirus FV1/VV64</name>
    <dbReference type="NCBI Taxonomy" id="3070911"/>
    <lineage>
        <taxon>Viruses</taxon>
        <taxon>Varidnaviria</taxon>
        <taxon>Bamfordvirae</taxon>
        <taxon>Nucleocytoviricota</taxon>
        <taxon>Megaviricetes</taxon>
        <taxon>Imitervirales</taxon>
        <taxon>Mimiviridae</taxon>
        <taxon>Klosneuvirinae</taxon>
        <taxon>Fadolivirus</taxon>
        <taxon>Fadolivirus algeromassiliense</taxon>
    </lineage>
</organism>
<proteinExistence type="predicted"/>
<protein>
    <submittedName>
        <fullName evidence="1">Capsid-related protein</fullName>
    </submittedName>
</protein>
<sequence length="87" mass="10084">MSGGLFQLLAYGAQDAYLTSSPDVTFFRATYRKRMDIKPIIEDHIVPIIKEQDEIDYDIGSLFDIVTDLVEYVNEIRDEDIIIRIEI</sequence>
<dbReference type="EMBL" id="MT418680">
    <property type="protein sequence ID" value="QKF93558.1"/>
    <property type="molecule type" value="Genomic_DNA"/>
</dbReference>
<evidence type="ECO:0000313" key="2">
    <source>
        <dbReference type="Proteomes" id="UP001162001"/>
    </source>
</evidence>
<gene>
    <name evidence="1" type="ORF">Fadolivirus_1_100</name>
</gene>
<keyword evidence="2" id="KW-1185">Reference proteome</keyword>